<evidence type="ECO:0000313" key="3">
    <source>
        <dbReference type="Proteomes" id="UP000236740"/>
    </source>
</evidence>
<accession>A0A1H6AWL2</accession>
<dbReference type="EMBL" id="FNVN01000003">
    <property type="protein sequence ID" value="SEG53001.1"/>
    <property type="molecule type" value="Genomic_DNA"/>
</dbReference>
<feature type="region of interest" description="Disordered" evidence="1">
    <location>
        <begin position="1"/>
        <end position="97"/>
    </location>
</feature>
<organism evidence="2 3">
    <name type="scientific">Halobellus limi</name>
    <dbReference type="NCBI Taxonomy" id="699433"/>
    <lineage>
        <taxon>Archaea</taxon>
        <taxon>Methanobacteriati</taxon>
        <taxon>Methanobacteriota</taxon>
        <taxon>Stenosarchaea group</taxon>
        <taxon>Halobacteria</taxon>
        <taxon>Halobacteriales</taxon>
        <taxon>Haloferacaceae</taxon>
        <taxon>Halobellus</taxon>
    </lineage>
</organism>
<dbReference type="RefSeq" id="WP_200820907.1">
    <property type="nucleotide sequence ID" value="NZ_CP031311.1"/>
</dbReference>
<proteinExistence type="predicted"/>
<feature type="compositionally biased region" description="Basic and acidic residues" evidence="1">
    <location>
        <begin position="39"/>
        <end position="54"/>
    </location>
</feature>
<evidence type="ECO:0000256" key="1">
    <source>
        <dbReference type="SAM" id="MobiDB-lite"/>
    </source>
</evidence>
<evidence type="ECO:0000313" key="2">
    <source>
        <dbReference type="EMBL" id="SEG53001.1"/>
    </source>
</evidence>
<reference evidence="2 3" key="1">
    <citation type="submission" date="2016-10" db="EMBL/GenBank/DDBJ databases">
        <authorList>
            <person name="de Groot N.N."/>
        </authorList>
    </citation>
    <scope>NUCLEOTIDE SEQUENCE [LARGE SCALE GENOMIC DNA]</scope>
    <source>
        <strain evidence="2 3">CGMCC 1.10331</strain>
    </source>
</reference>
<protein>
    <submittedName>
        <fullName evidence="2">Uncharacterized protein</fullName>
    </submittedName>
</protein>
<dbReference type="AlphaFoldDB" id="A0A1H6AWL2"/>
<sequence>MNHEEDAIDSADRPGDETVSADDGLPSVHLDGRFGPGDSDGRSRLSHNDGRSGSDDGDEPSQPDDSGSESADSYGVDLPAGWSARSGDRTAVYESSGGAHRVRVVEFSRGLSLYWWVDVFVRDGGEWRRLAVGLGDSYTDPEAAAAAVESYLDRVGGGRGPSGQ</sequence>
<gene>
    <name evidence="2" type="ORF">SAMN04488133_2563</name>
</gene>
<name>A0A1H6AWL2_9EURY</name>
<dbReference type="Proteomes" id="UP000236740">
    <property type="component" value="Unassembled WGS sequence"/>
</dbReference>
<dbReference type="GeneID" id="62975046"/>
<keyword evidence="3" id="KW-1185">Reference proteome</keyword>
<dbReference type="OrthoDB" id="307318at2157"/>
<feature type="compositionally biased region" description="Basic and acidic residues" evidence="1">
    <location>
        <begin position="1"/>
        <end position="16"/>
    </location>
</feature>